<organism evidence="5 6">
    <name type="scientific">Tichowtungia aerotolerans</name>
    <dbReference type="NCBI Taxonomy" id="2697043"/>
    <lineage>
        <taxon>Bacteria</taxon>
        <taxon>Pseudomonadati</taxon>
        <taxon>Kiritimatiellota</taxon>
        <taxon>Tichowtungiia</taxon>
        <taxon>Tichowtungiales</taxon>
        <taxon>Tichowtungiaceae</taxon>
        <taxon>Tichowtungia</taxon>
    </lineage>
</organism>
<dbReference type="GO" id="GO:0043565">
    <property type="term" value="F:sequence-specific DNA binding"/>
    <property type="evidence" value="ECO:0007669"/>
    <property type="project" value="InterPro"/>
</dbReference>
<dbReference type="Pfam" id="PF12833">
    <property type="entry name" value="HTH_18"/>
    <property type="match status" value="1"/>
</dbReference>
<dbReference type="PANTHER" id="PTHR43280">
    <property type="entry name" value="ARAC-FAMILY TRANSCRIPTIONAL REGULATOR"/>
    <property type="match status" value="1"/>
</dbReference>
<dbReference type="InterPro" id="IPR009057">
    <property type="entry name" value="Homeodomain-like_sf"/>
</dbReference>
<sequence>MLTTLNHTISQQVADIIDIYTELHGTRVSLFGPDRQMLYPAAEGRPNCTYCRMLRETLGQDSRCRALDGSMMDAALEQRTMISYTCHGGMREAVAPLFSAGQLAGFVMIGQFRSRTAPSISPYKAQWEESQGNNALQEAFLESTVLPEEKIENLLAMFSQLLELIIRGQLIHRKDYDLIEPVIEQIRQNPAQPLRLDEAARITGRSASTVTRLFKKMTGRSFKQYQVDMRLQRAGELLVARPNCPVAEIAREIGIEDPFYFSRLFHKHNGLSPSDYRKTHQRK</sequence>
<dbReference type="GO" id="GO:0003700">
    <property type="term" value="F:DNA-binding transcription factor activity"/>
    <property type="evidence" value="ECO:0007669"/>
    <property type="project" value="InterPro"/>
</dbReference>
<gene>
    <name evidence="5" type="ORF">GT409_05425</name>
</gene>
<dbReference type="InterPro" id="IPR018060">
    <property type="entry name" value="HTH_AraC"/>
</dbReference>
<name>A0A6P1M2T2_9BACT</name>
<dbReference type="PROSITE" id="PS01124">
    <property type="entry name" value="HTH_ARAC_FAMILY_2"/>
    <property type="match status" value="1"/>
</dbReference>
<feature type="domain" description="HTH araC/xylS-type" evidence="4">
    <location>
        <begin position="180"/>
        <end position="279"/>
    </location>
</feature>
<accession>A0A6P1M2T2</accession>
<dbReference type="SUPFAM" id="SSF46689">
    <property type="entry name" value="Homeodomain-like"/>
    <property type="match status" value="2"/>
</dbReference>
<evidence type="ECO:0000259" key="4">
    <source>
        <dbReference type="PROSITE" id="PS01124"/>
    </source>
</evidence>
<dbReference type="Gene3D" id="1.10.10.60">
    <property type="entry name" value="Homeodomain-like"/>
    <property type="match status" value="2"/>
</dbReference>
<evidence type="ECO:0000313" key="5">
    <source>
        <dbReference type="EMBL" id="QHI68910.1"/>
    </source>
</evidence>
<keyword evidence="2" id="KW-0238">DNA-binding</keyword>
<dbReference type="PANTHER" id="PTHR43280:SF2">
    <property type="entry name" value="HTH-TYPE TRANSCRIPTIONAL REGULATOR EXSA"/>
    <property type="match status" value="1"/>
</dbReference>
<evidence type="ECO:0000313" key="6">
    <source>
        <dbReference type="Proteomes" id="UP000464954"/>
    </source>
</evidence>
<keyword evidence="1" id="KW-0805">Transcription regulation</keyword>
<dbReference type="RefSeq" id="WP_160627686.1">
    <property type="nucleotide sequence ID" value="NZ_CP047593.1"/>
</dbReference>
<dbReference type="InterPro" id="IPR020449">
    <property type="entry name" value="Tscrpt_reg_AraC-type_HTH"/>
</dbReference>
<dbReference type="Proteomes" id="UP000464954">
    <property type="component" value="Chromosome"/>
</dbReference>
<dbReference type="InterPro" id="IPR018771">
    <property type="entry name" value="PocR_dom"/>
</dbReference>
<evidence type="ECO:0000256" key="1">
    <source>
        <dbReference type="ARBA" id="ARBA00023015"/>
    </source>
</evidence>
<dbReference type="PRINTS" id="PR00032">
    <property type="entry name" value="HTHARAC"/>
</dbReference>
<dbReference type="KEGG" id="taer:GT409_05425"/>
<keyword evidence="3" id="KW-0804">Transcription</keyword>
<protein>
    <submittedName>
        <fullName evidence="5">Helix-turn-helix domain-containing protein</fullName>
    </submittedName>
</protein>
<evidence type="ECO:0000256" key="2">
    <source>
        <dbReference type="ARBA" id="ARBA00023125"/>
    </source>
</evidence>
<dbReference type="AlphaFoldDB" id="A0A6P1M2T2"/>
<proteinExistence type="predicted"/>
<keyword evidence="6" id="KW-1185">Reference proteome</keyword>
<dbReference type="SMART" id="SM00342">
    <property type="entry name" value="HTH_ARAC"/>
    <property type="match status" value="1"/>
</dbReference>
<evidence type="ECO:0000256" key="3">
    <source>
        <dbReference type="ARBA" id="ARBA00023163"/>
    </source>
</evidence>
<reference evidence="5 6" key="1">
    <citation type="submission" date="2020-01" db="EMBL/GenBank/DDBJ databases">
        <title>Ponticoccus aerotolerans gen. nov., sp. nov., an anaerobic bacterium and proposal of Ponticoccusceae fam. nov., Ponticoccusles ord. nov. and Ponticoccuse classis nov. in the phylum Kiritimatiellaeota.</title>
        <authorList>
            <person name="Zhou L.Y."/>
            <person name="Du Z.J."/>
        </authorList>
    </citation>
    <scope>NUCLEOTIDE SEQUENCE [LARGE SCALE GENOMIC DNA]</scope>
    <source>
        <strain evidence="5 6">S-5007</strain>
    </source>
</reference>
<dbReference type="EMBL" id="CP047593">
    <property type="protein sequence ID" value="QHI68910.1"/>
    <property type="molecule type" value="Genomic_DNA"/>
</dbReference>
<dbReference type="Pfam" id="PF10114">
    <property type="entry name" value="PocR"/>
    <property type="match status" value="1"/>
</dbReference>